<keyword evidence="2" id="KW-1185">Reference proteome</keyword>
<evidence type="ECO:0000313" key="2">
    <source>
        <dbReference type="Proteomes" id="UP000430670"/>
    </source>
</evidence>
<comment type="caution">
    <text evidence="1">The sequence shown here is derived from an EMBL/GenBank/DDBJ whole genome shotgun (WGS) entry which is preliminary data.</text>
</comment>
<accession>A0A6I3SID1</accession>
<gene>
    <name evidence="1" type="ORF">GJ688_06525</name>
</gene>
<dbReference type="Proteomes" id="UP000430670">
    <property type="component" value="Unassembled WGS sequence"/>
</dbReference>
<proteinExistence type="predicted"/>
<dbReference type="EMBL" id="WNKU01000005">
    <property type="protein sequence ID" value="MTV48634.1"/>
    <property type="molecule type" value="Genomic_DNA"/>
</dbReference>
<protein>
    <submittedName>
        <fullName evidence="1">Uncharacterized protein</fullName>
    </submittedName>
</protein>
<dbReference type="AlphaFoldDB" id="A0A6I3SID1"/>
<sequence length="89" mass="10238">MNVMEWICPACNGIARISVPCRRCSTLMEDRGRLEDFAQPYSPYDIDDELDGDMSREVLQQASSHDCVHLFVCPQCGSDRRLEIPRQFI</sequence>
<reference evidence="1 2" key="1">
    <citation type="submission" date="2019-11" db="EMBL/GenBank/DDBJ databases">
        <title>Whole-genome sequence of a the green, strictly anaerobic photosynthetic bacterium Heliobacillus mobilis DSM 6151.</title>
        <authorList>
            <person name="Kyndt J.A."/>
            <person name="Meyer T.E."/>
        </authorList>
    </citation>
    <scope>NUCLEOTIDE SEQUENCE [LARGE SCALE GENOMIC DNA]</scope>
    <source>
        <strain evidence="1 2">DSM 6151</strain>
    </source>
</reference>
<dbReference type="OrthoDB" id="1683552at2"/>
<evidence type="ECO:0000313" key="1">
    <source>
        <dbReference type="EMBL" id="MTV48634.1"/>
    </source>
</evidence>
<name>A0A6I3SID1_HELMO</name>
<organism evidence="1 2">
    <name type="scientific">Heliobacterium mobile</name>
    <name type="common">Heliobacillus mobilis</name>
    <dbReference type="NCBI Taxonomy" id="28064"/>
    <lineage>
        <taxon>Bacteria</taxon>
        <taxon>Bacillati</taxon>
        <taxon>Bacillota</taxon>
        <taxon>Clostridia</taxon>
        <taxon>Eubacteriales</taxon>
        <taxon>Heliobacteriaceae</taxon>
        <taxon>Heliobacterium</taxon>
    </lineage>
</organism>